<dbReference type="CDD" id="cd01918">
    <property type="entry name" value="HprK_C"/>
    <property type="match status" value="1"/>
</dbReference>
<accession>A0ABU8BYK7</accession>
<dbReference type="InterPro" id="IPR027417">
    <property type="entry name" value="P-loop_NTPase"/>
</dbReference>
<protein>
    <submittedName>
        <fullName evidence="2">HPr kinase/phosphatase C-terminal domain-containing protein</fullName>
    </submittedName>
</protein>
<dbReference type="GO" id="GO:0016301">
    <property type="term" value="F:kinase activity"/>
    <property type="evidence" value="ECO:0007669"/>
    <property type="project" value="UniProtKB-KW"/>
</dbReference>
<feature type="domain" description="HPr kinase/phosphorylase C-terminal" evidence="1">
    <location>
        <begin position="4"/>
        <end position="78"/>
    </location>
</feature>
<dbReference type="Proteomes" id="UP001431963">
    <property type="component" value="Unassembled WGS sequence"/>
</dbReference>
<dbReference type="RefSeq" id="WP_335424812.1">
    <property type="nucleotide sequence ID" value="NZ_JBALHR010000012.1"/>
</dbReference>
<dbReference type="EMBL" id="JBALHR010000012">
    <property type="protein sequence ID" value="MEH7829789.1"/>
    <property type="molecule type" value="Genomic_DNA"/>
</dbReference>
<dbReference type="Pfam" id="PF07475">
    <property type="entry name" value="Hpr_kinase_C"/>
    <property type="match status" value="1"/>
</dbReference>
<gene>
    <name evidence="2" type="ORF">V6590_16690</name>
</gene>
<dbReference type="InterPro" id="IPR011104">
    <property type="entry name" value="Hpr_kin/Pase_C"/>
</dbReference>
<keyword evidence="3" id="KW-1185">Reference proteome</keyword>
<organism evidence="2 3">
    <name type="scientific">Gemmobacter denitrificans</name>
    <dbReference type="NCBI Taxonomy" id="3123040"/>
    <lineage>
        <taxon>Bacteria</taxon>
        <taxon>Pseudomonadati</taxon>
        <taxon>Pseudomonadota</taxon>
        <taxon>Alphaproteobacteria</taxon>
        <taxon>Rhodobacterales</taxon>
        <taxon>Paracoccaceae</taxon>
        <taxon>Gemmobacter</taxon>
    </lineage>
</organism>
<evidence type="ECO:0000259" key="1">
    <source>
        <dbReference type="Pfam" id="PF07475"/>
    </source>
</evidence>
<evidence type="ECO:0000313" key="2">
    <source>
        <dbReference type="EMBL" id="MEH7829789.1"/>
    </source>
</evidence>
<dbReference type="Gene3D" id="3.40.50.300">
    <property type="entry name" value="P-loop containing nucleotide triphosphate hydrolases"/>
    <property type="match status" value="1"/>
</dbReference>
<reference evidence="2" key="1">
    <citation type="submission" date="2024-02" db="EMBL/GenBank/DDBJ databases">
        <title>Genome sequences of strain Gemmobacter sp. JM10B15.</title>
        <authorList>
            <person name="Zhang M."/>
        </authorList>
    </citation>
    <scope>NUCLEOTIDE SEQUENCE</scope>
    <source>
        <strain evidence="2">JM10B15</strain>
    </source>
</reference>
<keyword evidence="2" id="KW-0418">Kinase</keyword>
<evidence type="ECO:0000313" key="3">
    <source>
        <dbReference type="Proteomes" id="UP001431963"/>
    </source>
</evidence>
<name>A0ABU8BYK7_9RHOB</name>
<keyword evidence="2" id="KW-0808">Transferase</keyword>
<comment type="caution">
    <text evidence="2">The sequence shown here is derived from an EMBL/GenBank/DDBJ whole genome shotgun (WGS) entry which is preliminary data.</text>
</comment>
<proteinExistence type="predicted"/>
<dbReference type="SUPFAM" id="SSF53795">
    <property type="entry name" value="PEP carboxykinase-like"/>
    <property type="match status" value="1"/>
</dbReference>
<sequence length="137" mass="14591">MPLLHASCVALEGRGLLILGRAGAGKSGLALHLMALGCQLVADDQVDLTRVGAEVFATVPGRLHGLIEARGLGLIRAEPCARAKIDLVIDLDRTEPDRLPPKREILICECPLPLVLRGDAAHFPYGVLQLLRGGRHA</sequence>